<dbReference type="InterPro" id="IPR011545">
    <property type="entry name" value="DEAD/DEAH_box_helicase_dom"/>
</dbReference>
<gene>
    <name evidence="11" type="ORF">CVIRNUC_000975</name>
</gene>
<dbReference type="Pfam" id="PF00270">
    <property type="entry name" value="DEAD"/>
    <property type="match status" value="1"/>
</dbReference>
<evidence type="ECO:0000313" key="11">
    <source>
        <dbReference type="EMBL" id="CAK0737972.1"/>
    </source>
</evidence>
<dbReference type="InterPro" id="IPR014001">
    <property type="entry name" value="Helicase_ATP-bd"/>
</dbReference>
<dbReference type="EMBL" id="CAUYUE010000002">
    <property type="protein sequence ID" value="CAK0737972.1"/>
    <property type="molecule type" value="Genomic_DNA"/>
</dbReference>
<evidence type="ECO:0000256" key="2">
    <source>
        <dbReference type="ARBA" id="ARBA00012552"/>
    </source>
</evidence>
<keyword evidence="6" id="KW-0067">ATP-binding</keyword>
<dbReference type="SMART" id="SM00487">
    <property type="entry name" value="DEXDc"/>
    <property type="match status" value="1"/>
</dbReference>
<feature type="compositionally biased region" description="Basic and acidic residues" evidence="8">
    <location>
        <begin position="688"/>
        <end position="706"/>
    </location>
</feature>
<keyword evidence="12" id="KW-1185">Reference proteome</keyword>
<dbReference type="Proteomes" id="UP001314263">
    <property type="component" value="Unassembled WGS sequence"/>
</dbReference>
<evidence type="ECO:0000256" key="7">
    <source>
        <dbReference type="ARBA" id="ARBA00022884"/>
    </source>
</evidence>
<evidence type="ECO:0000256" key="3">
    <source>
        <dbReference type="ARBA" id="ARBA00022741"/>
    </source>
</evidence>
<feature type="compositionally biased region" description="Gly residues" evidence="8">
    <location>
        <begin position="744"/>
        <end position="795"/>
    </location>
</feature>
<evidence type="ECO:0000256" key="1">
    <source>
        <dbReference type="ARBA" id="ARBA00006517"/>
    </source>
</evidence>
<protein>
    <recommendedName>
        <fullName evidence="2">RNA helicase</fullName>
        <ecNumber evidence="2">3.6.4.13</ecNumber>
    </recommendedName>
</protein>
<dbReference type="InterPro" id="IPR059027">
    <property type="entry name" value="DD_DDX21-DDX50"/>
</dbReference>
<comment type="similarity">
    <text evidence="1">Belongs to the DEAD box helicase family. DDX21/DDX50 subfamily.</text>
</comment>
<evidence type="ECO:0000256" key="4">
    <source>
        <dbReference type="ARBA" id="ARBA00022801"/>
    </source>
</evidence>
<dbReference type="InterPro" id="IPR044742">
    <property type="entry name" value="DEAD/DEAH_RhlB"/>
</dbReference>
<dbReference type="InterPro" id="IPR001650">
    <property type="entry name" value="Helicase_C-like"/>
</dbReference>
<dbReference type="InterPro" id="IPR050079">
    <property type="entry name" value="DEAD_box_RNA_helicase"/>
</dbReference>
<keyword evidence="3" id="KW-0547">Nucleotide-binding</keyword>
<reference evidence="11 12" key="1">
    <citation type="submission" date="2023-10" db="EMBL/GenBank/DDBJ databases">
        <authorList>
            <person name="Maclean D."/>
            <person name="Macfadyen A."/>
        </authorList>
    </citation>
    <scope>NUCLEOTIDE SEQUENCE [LARGE SCALE GENOMIC DNA]</scope>
</reference>
<proteinExistence type="inferred from homology"/>
<dbReference type="Pfam" id="PF26142">
    <property type="entry name" value="DD_DDX21-DDX50"/>
    <property type="match status" value="1"/>
</dbReference>
<evidence type="ECO:0000256" key="8">
    <source>
        <dbReference type="SAM" id="MobiDB-lite"/>
    </source>
</evidence>
<feature type="domain" description="Helicase ATP-binding" evidence="9">
    <location>
        <begin position="186"/>
        <end position="362"/>
    </location>
</feature>
<accession>A0AAV1HW93</accession>
<evidence type="ECO:0000313" key="12">
    <source>
        <dbReference type="Proteomes" id="UP001314263"/>
    </source>
</evidence>
<dbReference type="GO" id="GO:0005524">
    <property type="term" value="F:ATP binding"/>
    <property type="evidence" value="ECO:0007669"/>
    <property type="project" value="UniProtKB-KW"/>
</dbReference>
<dbReference type="PANTHER" id="PTHR47959:SF1">
    <property type="entry name" value="ATP-DEPENDENT RNA HELICASE DBPA"/>
    <property type="match status" value="1"/>
</dbReference>
<dbReference type="PROSITE" id="PS51194">
    <property type="entry name" value="HELICASE_CTER"/>
    <property type="match status" value="1"/>
</dbReference>
<dbReference type="Pfam" id="PF08152">
    <property type="entry name" value="GUCT"/>
    <property type="match status" value="1"/>
</dbReference>
<sequence>MQRLRCSRGLVGEAMKMAAQSLLQETNVLGCGARRALWNGSSRMVFARPHISVGSIGVVTAGPEQRALRFGAGRLPYSSQLSVASEGGRKVSTGAAAYDVAEELEIEEEDFNLEEGASGSDEDGEGYQVARRSLASIFGEAEVVEVDEAQADESLLLVNCGLCDETIAALEKRNIRSLFPIQKHVFEPAQQGRDLIGRARTGSGKTLAFALPVIENLLQENAQTPAQRGRTPRCIILAPTRELAKQVEREFQDSSPGLTVGCYYGGVDIGQQIRQLRSGVDVAVGTPGRFIDLINRGNLDLRMTRYVVLDEADMMLSMGFSDDVETILESVPTERQTMLFSATMPGWVKNITKKHLKNPSLVDLVGEAQSGKMPDSIKTMAINVSREARRSILVDLLTVHALGGKAIVFTQTKREADEVAASLSLVHPCEALHGDISQHQREQVLRNFRIGKFTALVATDVAARGLDIPDVDLVVHYDLPKDTESFLHRSGRTGRAGKSGTTIAVLQPRDRQAFRRICQETKISDLAWINTPAPTDVMAASAKQVLRRLDNIDESVRQFFLPAAKLVLQDGDPEDALSRALAGLSGLVEVPKPRSLITQEVGAVTMRVMSRPGRITMPGHIMTIVRNVVSAEAVNGIGRVRMLDDRKAQKQGAAFDVPQEIADQMMQNVEELTQRGFELDMPTSLPPEEERNFRGGRGGRGDREWGMRPGGSSGGRGGYGARSGGGYGGGGGGSYGGNNRRDGGYGNREGGYSQGGGGGGGGYSRNGGGYSRGGGGSSSRGGGGGGEGGRSGNSW</sequence>
<dbReference type="PROSITE" id="PS51192">
    <property type="entry name" value="HELICASE_ATP_BIND_1"/>
    <property type="match status" value="1"/>
</dbReference>
<dbReference type="CDD" id="cd00268">
    <property type="entry name" value="DEADc"/>
    <property type="match status" value="1"/>
</dbReference>
<keyword evidence="7" id="KW-0694">RNA-binding</keyword>
<comment type="caution">
    <text evidence="11">The sequence shown here is derived from an EMBL/GenBank/DDBJ whole genome shotgun (WGS) entry which is preliminary data.</text>
</comment>
<feature type="region of interest" description="Disordered" evidence="8">
    <location>
        <begin position="680"/>
        <end position="795"/>
    </location>
</feature>
<dbReference type="GO" id="GO:0003724">
    <property type="term" value="F:RNA helicase activity"/>
    <property type="evidence" value="ECO:0007669"/>
    <property type="project" value="UniProtKB-EC"/>
</dbReference>
<evidence type="ECO:0000256" key="5">
    <source>
        <dbReference type="ARBA" id="ARBA00022806"/>
    </source>
</evidence>
<evidence type="ECO:0000256" key="6">
    <source>
        <dbReference type="ARBA" id="ARBA00022840"/>
    </source>
</evidence>
<organism evidence="11 12">
    <name type="scientific">Coccomyxa viridis</name>
    <dbReference type="NCBI Taxonomy" id="1274662"/>
    <lineage>
        <taxon>Eukaryota</taxon>
        <taxon>Viridiplantae</taxon>
        <taxon>Chlorophyta</taxon>
        <taxon>core chlorophytes</taxon>
        <taxon>Trebouxiophyceae</taxon>
        <taxon>Trebouxiophyceae incertae sedis</taxon>
        <taxon>Coccomyxaceae</taxon>
        <taxon>Coccomyxa</taxon>
    </lineage>
</organism>
<dbReference type="InterPro" id="IPR012562">
    <property type="entry name" value="GUCT"/>
</dbReference>
<dbReference type="EC" id="3.6.4.13" evidence="2"/>
<dbReference type="InterPro" id="IPR035979">
    <property type="entry name" value="RBD_domain_sf"/>
</dbReference>
<dbReference type="SUPFAM" id="SSF54928">
    <property type="entry name" value="RNA-binding domain, RBD"/>
    <property type="match status" value="1"/>
</dbReference>
<dbReference type="GO" id="GO:0003723">
    <property type="term" value="F:RNA binding"/>
    <property type="evidence" value="ECO:0007669"/>
    <property type="project" value="UniProtKB-KW"/>
</dbReference>
<dbReference type="Pfam" id="PF00271">
    <property type="entry name" value="Helicase_C"/>
    <property type="match status" value="1"/>
</dbReference>
<evidence type="ECO:0000259" key="10">
    <source>
        <dbReference type="PROSITE" id="PS51194"/>
    </source>
</evidence>
<name>A0AAV1HW93_9CHLO</name>
<dbReference type="AlphaFoldDB" id="A0AAV1HW93"/>
<keyword evidence="5" id="KW-0347">Helicase</keyword>
<feature type="domain" description="Helicase C-terminal" evidence="10">
    <location>
        <begin position="392"/>
        <end position="539"/>
    </location>
</feature>
<dbReference type="Gene3D" id="3.40.50.300">
    <property type="entry name" value="P-loop containing nucleotide triphosphate hydrolases"/>
    <property type="match status" value="2"/>
</dbReference>
<dbReference type="InterPro" id="IPR027417">
    <property type="entry name" value="P-loop_NTPase"/>
</dbReference>
<evidence type="ECO:0000259" key="9">
    <source>
        <dbReference type="PROSITE" id="PS51192"/>
    </source>
</evidence>
<feature type="compositionally biased region" description="Gly residues" evidence="8">
    <location>
        <begin position="708"/>
        <end position="736"/>
    </location>
</feature>
<dbReference type="SUPFAM" id="SSF52540">
    <property type="entry name" value="P-loop containing nucleoside triphosphate hydrolases"/>
    <property type="match status" value="1"/>
</dbReference>
<dbReference type="GO" id="GO:0005829">
    <property type="term" value="C:cytosol"/>
    <property type="evidence" value="ECO:0007669"/>
    <property type="project" value="TreeGrafter"/>
</dbReference>
<dbReference type="CDD" id="cd18787">
    <property type="entry name" value="SF2_C_DEAD"/>
    <property type="match status" value="1"/>
</dbReference>
<dbReference type="CDD" id="cd12937">
    <property type="entry name" value="GUCT_RH7_like"/>
    <property type="match status" value="1"/>
</dbReference>
<dbReference type="GO" id="GO:0016787">
    <property type="term" value="F:hydrolase activity"/>
    <property type="evidence" value="ECO:0007669"/>
    <property type="project" value="UniProtKB-KW"/>
</dbReference>
<dbReference type="PANTHER" id="PTHR47959">
    <property type="entry name" value="ATP-DEPENDENT RNA HELICASE RHLE-RELATED"/>
    <property type="match status" value="1"/>
</dbReference>
<dbReference type="SMART" id="SM00490">
    <property type="entry name" value="HELICc"/>
    <property type="match status" value="1"/>
</dbReference>
<keyword evidence="4" id="KW-0378">Hydrolase</keyword>